<dbReference type="Pfam" id="PF00271">
    <property type="entry name" value="Helicase_C"/>
    <property type="match status" value="1"/>
</dbReference>
<dbReference type="SUPFAM" id="SSF52540">
    <property type="entry name" value="P-loop containing nucleoside triphosphate hydrolases"/>
    <property type="match status" value="2"/>
</dbReference>
<dbReference type="PROSITE" id="PS51192">
    <property type="entry name" value="HELICASE_ATP_BIND_1"/>
    <property type="match status" value="1"/>
</dbReference>
<dbReference type="PROSITE" id="PS51194">
    <property type="entry name" value="HELICASE_CTER"/>
    <property type="match status" value="1"/>
</dbReference>
<dbReference type="InterPro" id="IPR038718">
    <property type="entry name" value="SNF2-like_sf"/>
</dbReference>
<dbReference type="Proteomes" id="UP001525961">
    <property type="component" value="Unassembled WGS sequence"/>
</dbReference>
<keyword evidence="4" id="KW-0067">ATP-binding</keyword>
<feature type="domain" description="Helicase ATP-binding" evidence="5">
    <location>
        <begin position="116"/>
        <end position="288"/>
    </location>
</feature>
<dbReference type="Pfam" id="PF13020">
    <property type="entry name" value="NOV_C"/>
    <property type="match status" value="1"/>
</dbReference>
<keyword evidence="8" id="KW-1185">Reference proteome</keyword>
<dbReference type="InterPro" id="IPR027417">
    <property type="entry name" value="P-loop_NTPase"/>
</dbReference>
<keyword evidence="1" id="KW-0547">Nucleotide-binding</keyword>
<sequence>MAQLEDLTRGTTVKGILPHQNITVIDSKWHGSDVVEIIYKDASGQPHTQILYRDDESTLEIVTEGQPWSFDGNGALLRLVSEAHRIRLAHLFDPLLAVHTSLVEPLPHQISAVYEDMLTRQPLRFLLADDPGAGKTIMAGLLIRELLIRGDLQHCLIVCPGSLAVQWQDELFQKFHLPFEILTNDRIESARTGNAFTEMPLLIARLDKLSRNDDLQGKLSQTDWDLVVVDEAHKMSASFFGGEVRETKRYKLGKLLSTLTRHFLLMTATPHNGKEEDFQLFLALLDGDRFEGRFRDGVHVCDTSDLIRRLVKEDLLKFDSKPLFPERRAHTVEYALSDLEAVLYKQVTDYVKDEFNRAEALMNDGRRGTVGFALTILQRRLASSPEAIYQSLQRRRTRLQKRLREEEIIKRGLSAELELNVIVNPEDWDDDFEESNSDEREATEEEVVDLATAARTIAELQTEIQCLEELEKLALKVRRSGKDRKWEELSKILQNRAEMFDAGGHRRKLVIFTEHRDSLNYLTERIRTLLGRSEAVVTIHGGMGREERKKAEESFKQDVTVEVLVATDAAGEGINLQRSHLMVNYDLPWNPNRLEQRFGRIHRIGQTEVCHLWNLVAGETREGDVYLSLLRKLEIEQKALGGKVFDVLGKAIAGKELRELLIEAIRYGDRPDIKAKLNQFVADRLDRVRLQELLEERALARDIMDATRVQQIREDMERAQARKIQPHFIASFFLEAFQRLGGTIRQREPQRYEITNVPATLRNRDRLIGIREPILLRYERICFEKDLISVPGKPLADFVCPGHPLLDVTLDLTLERHRDLLRQGAILVDETDFGEEVRALIYLEHSIQDARTDKDGRRRVVSRRMQYVEIESSGPPQNAGYAPYLDYRPLTEAETSLVEGAIAGLGLRHDIENQATSYAIAHLVPQHLQEIRTRQKDLIDKTVRAVKDRLLKEINYWDHRATDLRVQEQAGKPNAKLNSAKAQQRADDLAARLQKRLTELEQERKLSPLPPVVVGGALVIPIGLLQRLQGIKASTPTPFARETKRVELMAMATVMAAEQALGYQPRDVSASKCGYDIESRNPETGHLRFVEVKGRIETADTVTVTKNEVITALNQPDHYVLALVQVPLDPDGPEGTASNPVTPKDCILRYVHQPFQREPDFGVCSVNYEWKELWNRGQDSLDYLTKFGANHGNP</sequence>
<evidence type="ECO:0000256" key="3">
    <source>
        <dbReference type="ARBA" id="ARBA00022806"/>
    </source>
</evidence>
<dbReference type="Pfam" id="PF00176">
    <property type="entry name" value="SNF2-rel_dom"/>
    <property type="match status" value="1"/>
</dbReference>
<dbReference type="InterPro" id="IPR001650">
    <property type="entry name" value="Helicase_C-like"/>
</dbReference>
<organism evidence="7 8">
    <name type="scientific">Laspinema olomoucense D3b</name>
    <dbReference type="NCBI Taxonomy" id="2953688"/>
    <lineage>
        <taxon>Bacteria</taxon>
        <taxon>Bacillati</taxon>
        <taxon>Cyanobacteriota</taxon>
        <taxon>Cyanophyceae</taxon>
        <taxon>Oscillatoriophycideae</taxon>
        <taxon>Oscillatoriales</taxon>
        <taxon>Laspinemataceae</taxon>
        <taxon>Laspinema</taxon>
        <taxon>Laspinema olomoucense</taxon>
    </lineage>
</organism>
<comment type="caution">
    <text evidence="7">The sequence shown here is derived from an EMBL/GenBank/DDBJ whole genome shotgun (WGS) entry which is preliminary data.</text>
</comment>
<reference evidence="7 8" key="1">
    <citation type="journal article" date="2022" name="Front. Microbiol.">
        <title>High genomic differentiation and limited gene flow indicate recent cryptic speciation within the genus Laspinema (cyanobacteria).</title>
        <authorList>
            <person name="Stanojkovic A."/>
            <person name="Skoupy S."/>
            <person name="Skaloud P."/>
            <person name="Dvorak P."/>
        </authorList>
    </citation>
    <scope>NUCLEOTIDE SEQUENCE [LARGE SCALE GENOMIC DNA]</scope>
    <source>
        <strain evidence="7 8">D3b</strain>
    </source>
</reference>
<keyword evidence="3" id="KW-0347">Helicase</keyword>
<evidence type="ECO:0000256" key="2">
    <source>
        <dbReference type="ARBA" id="ARBA00022801"/>
    </source>
</evidence>
<dbReference type="PANTHER" id="PTHR45766:SF6">
    <property type="entry name" value="SWI_SNF-RELATED MATRIX-ASSOCIATED ACTIN-DEPENDENT REGULATOR OF CHROMATIN SUBFAMILY A-LIKE PROTEIN 1"/>
    <property type="match status" value="1"/>
</dbReference>
<gene>
    <name evidence="7" type="ORF">NG792_14390</name>
</gene>
<evidence type="ECO:0000256" key="1">
    <source>
        <dbReference type="ARBA" id="ARBA00022741"/>
    </source>
</evidence>
<dbReference type="PANTHER" id="PTHR45766">
    <property type="entry name" value="DNA ANNEALING HELICASE AND ENDONUCLEASE ZRANB3 FAMILY MEMBER"/>
    <property type="match status" value="1"/>
</dbReference>
<dbReference type="RefSeq" id="WP_261235849.1">
    <property type="nucleotide sequence ID" value="NZ_JAMXFA010000017.1"/>
</dbReference>
<accession>A0ABT2N891</accession>
<proteinExistence type="predicted"/>
<protein>
    <submittedName>
        <fullName evidence="7">DUF3883 domain-containing protein</fullName>
    </submittedName>
</protein>
<dbReference type="SMART" id="SM00490">
    <property type="entry name" value="HELICc"/>
    <property type="match status" value="1"/>
</dbReference>
<feature type="domain" description="Helicase C-terminal" evidence="6">
    <location>
        <begin position="485"/>
        <end position="653"/>
    </location>
</feature>
<dbReference type="InterPro" id="IPR000330">
    <property type="entry name" value="SNF2_N"/>
</dbReference>
<dbReference type="CDD" id="cd18793">
    <property type="entry name" value="SF2_C_SNF"/>
    <property type="match status" value="1"/>
</dbReference>
<dbReference type="InterPro" id="IPR024975">
    <property type="entry name" value="NOV_C"/>
</dbReference>
<dbReference type="CDD" id="cd18011">
    <property type="entry name" value="DEXDc_RapA"/>
    <property type="match status" value="1"/>
</dbReference>
<dbReference type="InterPro" id="IPR049730">
    <property type="entry name" value="SNF2/RAD54-like_C"/>
</dbReference>
<dbReference type="Gene3D" id="3.40.50.10810">
    <property type="entry name" value="Tandem AAA-ATPase domain"/>
    <property type="match status" value="1"/>
</dbReference>
<dbReference type="InterPro" id="IPR057342">
    <property type="entry name" value="DEXDc_RapA"/>
</dbReference>
<evidence type="ECO:0000256" key="4">
    <source>
        <dbReference type="ARBA" id="ARBA00022840"/>
    </source>
</evidence>
<keyword evidence="2" id="KW-0378">Hydrolase</keyword>
<dbReference type="SMART" id="SM00487">
    <property type="entry name" value="DEXDc"/>
    <property type="match status" value="1"/>
</dbReference>
<dbReference type="InterPro" id="IPR014001">
    <property type="entry name" value="Helicase_ATP-bd"/>
</dbReference>
<name>A0ABT2N891_9CYAN</name>
<evidence type="ECO:0000313" key="7">
    <source>
        <dbReference type="EMBL" id="MCT7978897.1"/>
    </source>
</evidence>
<evidence type="ECO:0000313" key="8">
    <source>
        <dbReference type="Proteomes" id="UP001525961"/>
    </source>
</evidence>
<dbReference type="EMBL" id="JAMXFA010000017">
    <property type="protein sequence ID" value="MCT7978897.1"/>
    <property type="molecule type" value="Genomic_DNA"/>
</dbReference>
<evidence type="ECO:0000259" key="5">
    <source>
        <dbReference type="PROSITE" id="PS51192"/>
    </source>
</evidence>
<dbReference type="Gene3D" id="3.40.50.300">
    <property type="entry name" value="P-loop containing nucleotide triphosphate hydrolases"/>
    <property type="match status" value="1"/>
</dbReference>
<evidence type="ECO:0000259" key="6">
    <source>
        <dbReference type="PROSITE" id="PS51194"/>
    </source>
</evidence>